<organism evidence="2 3">
    <name type="scientific">Duganella lactea</name>
    <dbReference type="NCBI Taxonomy" id="2692173"/>
    <lineage>
        <taxon>Bacteria</taxon>
        <taxon>Pseudomonadati</taxon>
        <taxon>Pseudomonadota</taxon>
        <taxon>Betaproteobacteria</taxon>
        <taxon>Burkholderiales</taxon>
        <taxon>Oxalobacteraceae</taxon>
        <taxon>Telluria group</taxon>
        <taxon>Duganella</taxon>
    </lineage>
</organism>
<dbReference type="RefSeq" id="WP_160990267.1">
    <property type="nucleotide sequence ID" value="NZ_WWCO01000006.1"/>
</dbReference>
<dbReference type="Proteomes" id="UP000449678">
    <property type="component" value="Unassembled WGS sequence"/>
</dbReference>
<dbReference type="EMBL" id="WWCO01000006">
    <property type="protein sequence ID" value="MYM34885.1"/>
    <property type="molecule type" value="Genomic_DNA"/>
</dbReference>
<evidence type="ECO:0000313" key="2">
    <source>
        <dbReference type="EMBL" id="MYM34885.1"/>
    </source>
</evidence>
<keyword evidence="3" id="KW-1185">Reference proteome</keyword>
<gene>
    <name evidence="2" type="ORF">GTP38_11095</name>
</gene>
<comment type="caution">
    <text evidence="2">The sequence shown here is derived from an EMBL/GenBank/DDBJ whole genome shotgun (WGS) entry which is preliminary data.</text>
</comment>
<name>A0ABW9V805_9BURK</name>
<reference evidence="2 3" key="1">
    <citation type="submission" date="2019-12" db="EMBL/GenBank/DDBJ databases">
        <title>Novel species isolated from a subtropical stream in China.</title>
        <authorList>
            <person name="Lu H."/>
        </authorList>
    </citation>
    <scope>NUCLEOTIDE SEQUENCE [LARGE SCALE GENOMIC DNA]</scope>
    <source>
        <strain evidence="2 3">FT94W</strain>
    </source>
</reference>
<evidence type="ECO:0000313" key="3">
    <source>
        <dbReference type="Proteomes" id="UP000449678"/>
    </source>
</evidence>
<feature type="region of interest" description="Disordered" evidence="1">
    <location>
        <begin position="26"/>
        <end position="45"/>
    </location>
</feature>
<evidence type="ECO:0000256" key="1">
    <source>
        <dbReference type="SAM" id="MobiDB-lite"/>
    </source>
</evidence>
<sequence>MKPLRDLIIAAAAVAVLLVIYADRQRSDEESATRELAAWRGKPDK</sequence>
<protein>
    <submittedName>
        <fullName evidence="2">Uncharacterized protein</fullName>
    </submittedName>
</protein>
<accession>A0ABW9V805</accession>
<proteinExistence type="predicted"/>